<feature type="domain" description="CCHC FOG-type" evidence="15">
    <location>
        <begin position="1118"/>
        <end position="1151"/>
    </location>
</feature>
<keyword evidence="10" id="KW-0804">Transcription</keyword>
<feature type="region of interest" description="Disordered" evidence="13">
    <location>
        <begin position="1"/>
        <end position="59"/>
    </location>
</feature>
<keyword evidence="17" id="KW-1185">Reference proteome</keyword>
<organism evidence="16 17">
    <name type="scientific">Salarias fasciatus</name>
    <name type="common">Jewelled blenny</name>
    <name type="synonym">Blennius fasciatus</name>
    <dbReference type="NCBI Taxonomy" id="181472"/>
    <lineage>
        <taxon>Eukaryota</taxon>
        <taxon>Metazoa</taxon>
        <taxon>Chordata</taxon>
        <taxon>Craniata</taxon>
        <taxon>Vertebrata</taxon>
        <taxon>Euteleostomi</taxon>
        <taxon>Actinopterygii</taxon>
        <taxon>Neopterygii</taxon>
        <taxon>Teleostei</taxon>
        <taxon>Neoteleostei</taxon>
        <taxon>Acanthomorphata</taxon>
        <taxon>Ovalentaria</taxon>
        <taxon>Blenniimorphae</taxon>
        <taxon>Blenniiformes</taxon>
        <taxon>Blennioidei</taxon>
        <taxon>Blenniidae</taxon>
        <taxon>Salariinae</taxon>
        <taxon>Salarias</taxon>
    </lineage>
</organism>
<evidence type="ECO:0000256" key="6">
    <source>
        <dbReference type="ARBA" id="ARBA00022833"/>
    </source>
</evidence>
<keyword evidence="3" id="KW-0479">Metal-binding</keyword>
<dbReference type="GO" id="GO:0007507">
    <property type="term" value="P:heart development"/>
    <property type="evidence" value="ECO:0007669"/>
    <property type="project" value="TreeGrafter"/>
</dbReference>
<dbReference type="InterPro" id="IPR036236">
    <property type="entry name" value="Znf_C2H2_sf"/>
</dbReference>
<keyword evidence="7" id="KW-0805">Transcription regulation</keyword>
<keyword evidence="8" id="KW-0238">DNA-binding</keyword>
<feature type="domain" description="C2H2-type" evidence="14">
    <location>
        <begin position="272"/>
        <end position="301"/>
    </location>
</feature>
<dbReference type="InterPro" id="IPR039746">
    <property type="entry name" value="FOG"/>
</dbReference>
<dbReference type="PROSITE" id="PS51810">
    <property type="entry name" value="ZF_CCHC_FOG"/>
    <property type="match status" value="5"/>
</dbReference>
<dbReference type="AlphaFoldDB" id="A0A672FC68"/>
<feature type="domain" description="C2H2-type" evidence="14">
    <location>
        <begin position="302"/>
        <end position="325"/>
    </location>
</feature>
<feature type="domain" description="C2H2-type" evidence="14">
    <location>
        <begin position="380"/>
        <end position="407"/>
    </location>
</feature>
<evidence type="ECO:0000313" key="17">
    <source>
        <dbReference type="Proteomes" id="UP000472267"/>
    </source>
</evidence>
<dbReference type="GO" id="GO:0005634">
    <property type="term" value="C:nucleus"/>
    <property type="evidence" value="ECO:0007669"/>
    <property type="project" value="UniProtKB-SubCell"/>
</dbReference>
<evidence type="ECO:0000256" key="11">
    <source>
        <dbReference type="ARBA" id="ARBA00023242"/>
    </source>
</evidence>
<reference evidence="16" key="2">
    <citation type="submission" date="2025-08" db="UniProtKB">
        <authorList>
            <consortium name="Ensembl"/>
        </authorList>
    </citation>
    <scope>IDENTIFICATION</scope>
</reference>
<dbReference type="Pfam" id="PF21182">
    <property type="entry name" value="FOG1-like_PR"/>
    <property type="match status" value="1"/>
</dbReference>
<dbReference type="OMA" id="DCGIWFR"/>
<dbReference type="GO" id="GO:0003677">
    <property type="term" value="F:DNA binding"/>
    <property type="evidence" value="ECO:0007669"/>
    <property type="project" value="UniProtKB-KW"/>
</dbReference>
<comment type="subcellular location">
    <subcellularLocation>
        <location evidence="1">Nucleus</location>
    </subcellularLocation>
</comment>
<feature type="region of interest" description="Disordered" evidence="13">
    <location>
        <begin position="409"/>
        <end position="528"/>
    </location>
</feature>
<feature type="region of interest" description="Disordered" evidence="13">
    <location>
        <begin position="629"/>
        <end position="739"/>
    </location>
</feature>
<reference evidence="16" key="3">
    <citation type="submission" date="2025-09" db="UniProtKB">
        <authorList>
            <consortium name="Ensembl"/>
        </authorList>
    </citation>
    <scope>IDENTIFICATION</scope>
</reference>
<dbReference type="InterPro" id="IPR059121">
    <property type="entry name" value="CCHC_ZFPM2-like"/>
</dbReference>
<dbReference type="InterPro" id="IPR013087">
    <property type="entry name" value="Znf_C2H2_type"/>
</dbReference>
<dbReference type="PROSITE" id="PS50157">
    <property type="entry name" value="ZINC_FINGER_C2H2_2"/>
    <property type="match status" value="3"/>
</dbReference>
<dbReference type="GO" id="GO:0030218">
    <property type="term" value="P:erythrocyte differentiation"/>
    <property type="evidence" value="ECO:0007669"/>
    <property type="project" value="TreeGrafter"/>
</dbReference>
<dbReference type="GO" id="GO:0003714">
    <property type="term" value="F:transcription corepressor activity"/>
    <property type="evidence" value="ECO:0007669"/>
    <property type="project" value="UniProtKB-ARBA"/>
</dbReference>
<sequence>SSHRLSSENTADNLSLSGEEGGASDPDDSAEGDSCSPPPFTPLYNEGEENPGRRTRTVSRWSGAAGTLRFLSPVSSDDLQLSDDGGGGGGGGGGVAALRDLHPDTTWGPYPGVVQSEGSAEELTLLCEDADCWISRLPLTSDASSANCVVYSRGQELFCKVTAELTAGERLLASLSAPPGGGGGGVVVKPLYPAALRSDIQLLPQQAGMAAILATAVVNKDIFPCKDCGIWYRSERNLQAHLMYYCASRQKQPAAASSPPQDKPKESYPNERICPFPQCNKSCPSASSLEIHMRTHSGERPFVCLICLSAFTTKANCERHLKVHTDTLNGVCHGCGFISTTRDILYSHLVTSHMVCQPGSRSEVYSPGPGLSPGDSGVVLKCQVCGHNSESPAQLQQHVRTHLEVRVPAERSPTPRQGTPSLADHPQLSPQEREPLACVPKPDSSSPGANGGSATPRDFSPPDGQTTELKIKEEPRSDSDTEEQQIEMTETTSSCFTSNSPKSPASATVKAEPTSPTPGSSPAPVGGTGSVVPGGAMFLPQYMFNPEAAILPQASEILAKMSEMVHSRLKQGQTIAQNSPAAFFPSGPTPPTATATPPHKGATCFECDITFNNINNFYAHKRLYCSSRHQGDGAASASGTGSARDAAPAGAPPSGAPGSSASPQGGASSRAASASPTDSDTPAGSGATEPRRVIEVKTESLTGREGVSSSSEGEGGGGRASEGSQSPASGSAEDLEDDPNRTFCEACNIRFSRHDNYTVHKRFYCASRHDPSNQRATHMSKSTNAAAFLPQPIRTRKRKKMYEIHMARTEALANAAAAAASAAASAPSPSVLGLAVKQEVSPGGAGSSSPEGDGPIDLSKRPRLREGPRHGGGSILPALPLTDYHKCTACSISFNSIENYLAHKTYYCPATTLQPHTLEQLHRLKRSASTSPKSRPQQERPDLLAVALAATPAAGAKGTGSTQVVCPYCPNRPITCDLMEHFKVTHGLVVTVQPPLESPAQPGSTVSRSPSLSPRDGASAATSSVPASQAKLVSRGHKDSVNGQARSGAASPVSPMVNGSPSAGGGSPAAGSPLPVSPPTAPSLTVSPVPEVLREKPDKPAATTPPQPAPKTPAASPIQNGNSRFCRLCNIKFSSLSTFIAHKKYYCSSHSAEHVK</sequence>
<dbReference type="GO" id="GO:0030219">
    <property type="term" value="P:megakaryocyte differentiation"/>
    <property type="evidence" value="ECO:0007669"/>
    <property type="project" value="TreeGrafter"/>
</dbReference>
<dbReference type="GO" id="GO:0009653">
    <property type="term" value="P:anatomical structure morphogenesis"/>
    <property type="evidence" value="ECO:0007669"/>
    <property type="project" value="UniProtKB-ARBA"/>
</dbReference>
<dbReference type="FunFam" id="3.30.160.60:FF:000828">
    <property type="entry name" value="Zinc finger protein, FOG family member 1"/>
    <property type="match status" value="1"/>
</dbReference>
<evidence type="ECO:0000259" key="15">
    <source>
        <dbReference type="PROSITE" id="PS51810"/>
    </source>
</evidence>
<dbReference type="InterPro" id="IPR034731">
    <property type="entry name" value="Znf_CCHC_FOG"/>
</dbReference>
<feature type="compositionally biased region" description="Basic and acidic residues" evidence="13">
    <location>
        <begin position="689"/>
        <end position="698"/>
    </location>
</feature>
<feature type="compositionally biased region" description="Polar residues" evidence="13">
    <location>
        <begin position="1001"/>
        <end position="1012"/>
    </location>
</feature>
<feature type="compositionally biased region" description="Polar residues" evidence="13">
    <location>
        <begin position="493"/>
        <end position="506"/>
    </location>
</feature>
<feature type="domain" description="CCHC FOG-type" evidence="15">
    <location>
        <begin position="596"/>
        <end position="629"/>
    </location>
</feature>
<dbReference type="SUPFAM" id="SSF57667">
    <property type="entry name" value="beta-beta-alpha zinc fingers"/>
    <property type="match status" value="6"/>
</dbReference>
<proteinExistence type="predicted"/>
<evidence type="ECO:0000256" key="13">
    <source>
        <dbReference type="SAM" id="MobiDB-lite"/>
    </source>
</evidence>
<keyword evidence="2" id="KW-0678">Repressor</keyword>
<dbReference type="SMART" id="SM00355">
    <property type="entry name" value="ZnF_C2H2"/>
    <property type="match status" value="10"/>
</dbReference>
<feature type="compositionally biased region" description="Polar residues" evidence="13">
    <location>
        <begin position="7"/>
        <end position="16"/>
    </location>
</feature>
<feature type="compositionally biased region" description="Low complexity" evidence="13">
    <location>
        <begin position="632"/>
        <end position="649"/>
    </location>
</feature>
<feature type="region of interest" description="Disordered" evidence="13">
    <location>
        <begin position="838"/>
        <end position="872"/>
    </location>
</feature>
<keyword evidence="9" id="KW-0010">Activator</keyword>
<dbReference type="Gene3D" id="3.30.160.60">
    <property type="entry name" value="Classic Zinc Finger"/>
    <property type="match status" value="2"/>
</dbReference>
<keyword evidence="6" id="KW-0862">Zinc</keyword>
<evidence type="ECO:0000256" key="2">
    <source>
        <dbReference type="ARBA" id="ARBA00022491"/>
    </source>
</evidence>
<evidence type="ECO:0000259" key="14">
    <source>
        <dbReference type="PROSITE" id="PS50157"/>
    </source>
</evidence>
<dbReference type="PANTHER" id="PTHR12958:SF4">
    <property type="entry name" value="ZINC FINGER PROTEIN ZFPM1"/>
    <property type="match status" value="1"/>
</dbReference>
<evidence type="ECO:0000256" key="3">
    <source>
        <dbReference type="ARBA" id="ARBA00022723"/>
    </source>
</evidence>
<evidence type="ECO:0000256" key="9">
    <source>
        <dbReference type="ARBA" id="ARBA00023159"/>
    </source>
</evidence>
<keyword evidence="5 12" id="KW-0863">Zinc-finger</keyword>
<evidence type="ECO:0000256" key="10">
    <source>
        <dbReference type="ARBA" id="ARBA00023163"/>
    </source>
</evidence>
<dbReference type="GO" id="GO:0008270">
    <property type="term" value="F:zinc ion binding"/>
    <property type="evidence" value="ECO:0007669"/>
    <property type="project" value="UniProtKB-KW"/>
</dbReference>
<protein>
    <submittedName>
        <fullName evidence="16">Zinc finger protein, FOG family member 1</fullName>
    </submittedName>
</protein>
<dbReference type="GO" id="GO:0061629">
    <property type="term" value="F:RNA polymerase II-specific DNA-binding transcription factor binding"/>
    <property type="evidence" value="ECO:0007669"/>
    <property type="project" value="InterPro"/>
</dbReference>
<evidence type="ECO:0000256" key="7">
    <source>
        <dbReference type="ARBA" id="ARBA00023015"/>
    </source>
</evidence>
<keyword evidence="4" id="KW-0677">Repeat</keyword>
<dbReference type="GO" id="GO:0045944">
    <property type="term" value="P:positive regulation of transcription by RNA polymerase II"/>
    <property type="evidence" value="ECO:0007669"/>
    <property type="project" value="TreeGrafter"/>
</dbReference>
<dbReference type="InterPro" id="IPR049361">
    <property type="entry name" value="ZFPM1/2_PR"/>
</dbReference>
<gene>
    <name evidence="16" type="primary">zfpm1</name>
</gene>
<dbReference type="InParanoid" id="A0A672FC68"/>
<feature type="compositionally biased region" description="Low complexity" evidence="13">
    <location>
        <begin position="703"/>
        <end position="712"/>
    </location>
</feature>
<keyword evidence="11" id="KW-0539">Nucleus</keyword>
<dbReference type="Pfam" id="PF00096">
    <property type="entry name" value="zf-C2H2"/>
    <property type="match status" value="1"/>
</dbReference>
<dbReference type="PROSITE" id="PS00028">
    <property type="entry name" value="ZINC_FINGER_C2H2_1"/>
    <property type="match status" value="2"/>
</dbReference>
<dbReference type="PANTHER" id="PTHR12958">
    <property type="entry name" value="FRIEND OF GATA2-RELATED"/>
    <property type="match status" value="1"/>
</dbReference>
<feature type="compositionally biased region" description="Low complexity" evidence="13">
    <location>
        <begin position="656"/>
        <end position="683"/>
    </location>
</feature>
<evidence type="ECO:0000256" key="4">
    <source>
        <dbReference type="ARBA" id="ARBA00022737"/>
    </source>
</evidence>
<evidence type="ECO:0000256" key="12">
    <source>
        <dbReference type="PROSITE-ProRule" id="PRU00042"/>
    </source>
</evidence>
<feature type="domain" description="CCHC FOG-type" evidence="15">
    <location>
        <begin position="217"/>
        <end position="250"/>
    </location>
</feature>
<accession>A0A672FC68</accession>
<evidence type="ECO:0000256" key="1">
    <source>
        <dbReference type="ARBA" id="ARBA00004123"/>
    </source>
</evidence>
<dbReference type="Proteomes" id="UP000472267">
    <property type="component" value="Chromosome 7"/>
</dbReference>
<name>A0A672FC68_SALFA</name>
<dbReference type="Pfam" id="PF25445">
    <property type="entry name" value="CCHC_ZFPM2"/>
    <property type="match status" value="2"/>
</dbReference>
<dbReference type="Ensembl" id="ENSSFAT00005003486.1">
    <property type="protein sequence ID" value="ENSSFAP00005003242.1"/>
    <property type="gene ID" value="ENSSFAG00005002187.1"/>
</dbReference>
<evidence type="ECO:0000256" key="5">
    <source>
        <dbReference type="ARBA" id="ARBA00022771"/>
    </source>
</evidence>
<feature type="compositionally biased region" description="Basic and acidic residues" evidence="13">
    <location>
        <begin position="858"/>
        <end position="869"/>
    </location>
</feature>
<feature type="compositionally biased region" description="Basic and acidic residues" evidence="13">
    <location>
        <begin position="469"/>
        <end position="479"/>
    </location>
</feature>
<dbReference type="GO" id="GO:0000122">
    <property type="term" value="P:negative regulation of transcription by RNA polymerase II"/>
    <property type="evidence" value="ECO:0007669"/>
    <property type="project" value="TreeGrafter"/>
</dbReference>
<dbReference type="FunFam" id="3.30.160.60:FF:000980">
    <property type="entry name" value="Zinc finger protein, FOG family member 1"/>
    <property type="match status" value="1"/>
</dbReference>
<feature type="region of interest" description="Disordered" evidence="13">
    <location>
        <begin position="995"/>
        <end position="1119"/>
    </location>
</feature>
<evidence type="ECO:0000256" key="8">
    <source>
        <dbReference type="ARBA" id="ARBA00023125"/>
    </source>
</evidence>
<feature type="domain" description="CCHC FOG-type" evidence="15">
    <location>
        <begin position="736"/>
        <end position="769"/>
    </location>
</feature>
<evidence type="ECO:0000313" key="16">
    <source>
        <dbReference type="Ensembl" id="ENSSFAP00005003242.1"/>
    </source>
</evidence>
<feature type="domain" description="CCHC FOG-type" evidence="15">
    <location>
        <begin position="879"/>
        <end position="912"/>
    </location>
</feature>
<reference evidence="16" key="1">
    <citation type="submission" date="2019-06" db="EMBL/GenBank/DDBJ databases">
        <authorList>
            <consortium name="Wellcome Sanger Institute Data Sharing"/>
        </authorList>
    </citation>
    <scope>NUCLEOTIDE SEQUENCE [LARGE SCALE GENOMIC DNA]</scope>
</reference>